<sequence length="135" mass="15133">MAGNLSKIEETLSLSKIEQNSIMVPLSFGMGTLSHMDSTWLVDSLDVAVLTFEALKNTLMNVFNPIKGLEIHLIENGCILFNFTHTLDWQRVINSGPCFLKKKSAVLRALEEDDDPTTVDLNWVDFFVHVHGLSI</sequence>
<reference evidence="2" key="2">
    <citation type="journal article" date="2024" name="Plant">
        <title>Genomic evolution and insights into agronomic trait innovations of Sesamum species.</title>
        <authorList>
            <person name="Miao H."/>
            <person name="Wang L."/>
            <person name="Qu L."/>
            <person name="Liu H."/>
            <person name="Sun Y."/>
            <person name="Le M."/>
            <person name="Wang Q."/>
            <person name="Wei S."/>
            <person name="Zheng Y."/>
            <person name="Lin W."/>
            <person name="Duan Y."/>
            <person name="Cao H."/>
            <person name="Xiong S."/>
            <person name="Wang X."/>
            <person name="Wei L."/>
            <person name="Li C."/>
            <person name="Ma Q."/>
            <person name="Ju M."/>
            <person name="Zhao R."/>
            <person name="Li G."/>
            <person name="Mu C."/>
            <person name="Tian Q."/>
            <person name="Mei H."/>
            <person name="Zhang T."/>
            <person name="Gao T."/>
            <person name="Zhang H."/>
        </authorList>
    </citation>
    <scope>NUCLEOTIDE SEQUENCE</scope>
    <source>
        <strain evidence="2">KEN1</strain>
    </source>
</reference>
<dbReference type="EMBL" id="JACGWN010000003">
    <property type="protein sequence ID" value="KAL0454957.1"/>
    <property type="molecule type" value="Genomic_DNA"/>
</dbReference>
<gene>
    <name evidence="2" type="ORF">Slati_0834900</name>
</gene>
<evidence type="ECO:0000313" key="2">
    <source>
        <dbReference type="EMBL" id="KAL0454957.1"/>
    </source>
</evidence>
<accession>A0AAW2XLP5</accession>
<reference evidence="2" key="1">
    <citation type="submission" date="2020-06" db="EMBL/GenBank/DDBJ databases">
        <authorList>
            <person name="Li T."/>
            <person name="Hu X."/>
            <person name="Zhang T."/>
            <person name="Song X."/>
            <person name="Zhang H."/>
            <person name="Dai N."/>
            <person name="Sheng W."/>
            <person name="Hou X."/>
            <person name="Wei L."/>
        </authorList>
    </citation>
    <scope>NUCLEOTIDE SEQUENCE</scope>
    <source>
        <strain evidence="2">KEN1</strain>
        <tissue evidence="2">Leaf</tissue>
    </source>
</reference>
<dbReference type="AlphaFoldDB" id="A0AAW2XLP5"/>
<dbReference type="InterPro" id="IPR025558">
    <property type="entry name" value="DUF4283"/>
</dbReference>
<name>A0AAW2XLP5_9LAMI</name>
<feature type="domain" description="DUF4283" evidence="1">
    <location>
        <begin position="50"/>
        <end position="115"/>
    </location>
</feature>
<organism evidence="2">
    <name type="scientific">Sesamum latifolium</name>
    <dbReference type="NCBI Taxonomy" id="2727402"/>
    <lineage>
        <taxon>Eukaryota</taxon>
        <taxon>Viridiplantae</taxon>
        <taxon>Streptophyta</taxon>
        <taxon>Embryophyta</taxon>
        <taxon>Tracheophyta</taxon>
        <taxon>Spermatophyta</taxon>
        <taxon>Magnoliopsida</taxon>
        <taxon>eudicotyledons</taxon>
        <taxon>Gunneridae</taxon>
        <taxon>Pentapetalae</taxon>
        <taxon>asterids</taxon>
        <taxon>lamiids</taxon>
        <taxon>Lamiales</taxon>
        <taxon>Pedaliaceae</taxon>
        <taxon>Sesamum</taxon>
    </lineage>
</organism>
<proteinExistence type="predicted"/>
<evidence type="ECO:0000259" key="1">
    <source>
        <dbReference type="Pfam" id="PF14111"/>
    </source>
</evidence>
<comment type="caution">
    <text evidence="2">The sequence shown here is derived from an EMBL/GenBank/DDBJ whole genome shotgun (WGS) entry which is preliminary data.</text>
</comment>
<dbReference type="Pfam" id="PF14111">
    <property type="entry name" value="DUF4283"/>
    <property type="match status" value="1"/>
</dbReference>
<protein>
    <recommendedName>
        <fullName evidence="1">DUF4283 domain-containing protein</fullName>
    </recommendedName>
</protein>